<dbReference type="EMBL" id="MGAR01000004">
    <property type="protein sequence ID" value="OGK52637.1"/>
    <property type="molecule type" value="Genomic_DNA"/>
</dbReference>
<dbReference type="AlphaFoldDB" id="A0A1F7JAJ9"/>
<protein>
    <submittedName>
        <fullName evidence="1">Uncharacterized protein</fullName>
    </submittedName>
</protein>
<sequence>MTKQEIIEKIKLAEEISENSKKFSELTYKIVLTSLLSGEIKDGKQKKTLFIKKNNSKKKSSKGLSQRINDLISEGFFNETKTSKEIIAKLKLIGYSMPVTSLPSYLIPKIRSQELVREEVKTKNGKIYGYIRKS</sequence>
<proteinExistence type="predicted"/>
<name>A0A1F7JAJ9_9BACT</name>
<comment type="caution">
    <text evidence="1">The sequence shown here is derived from an EMBL/GenBank/DDBJ whole genome shotgun (WGS) entry which is preliminary data.</text>
</comment>
<dbReference type="STRING" id="1802067.A2966_02225"/>
<gene>
    <name evidence="1" type="ORF">A2966_02225</name>
</gene>
<reference evidence="1 2" key="1">
    <citation type="journal article" date="2016" name="Nat. Commun.">
        <title>Thousands of microbial genomes shed light on interconnected biogeochemical processes in an aquifer system.</title>
        <authorList>
            <person name="Anantharaman K."/>
            <person name="Brown C.T."/>
            <person name="Hug L.A."/>
            <person name="Sharon I."/>
            <person name="Castelle C.J."/>
            <person name="Probst A.J."/>
            <person name="Thomas B.C."/>
            <person name="Singh A."/>
            <person name="Wilkins M.J."/>
            <person name="Karaoz U."/>
            <person name="Brodie E.L."/>
            <person name="Williams K.H."/>
            <person name="Hubbard S.S."/>
            <person name="Banfield J.F."/>
        </authorList>
    </citation>
    <scope>NUCLEOTIDE SEQUENCE [LARGE SCALE GENOMIC DNA]</scope>
</reference>
<organism evidence="1 2">
    <name type="scientific">Candidatus Roizmanbacteria bacterium RIFCSPLOWO2_01_FULL_41_22</name>
    <dbReference type="NCBI Taxonomy" id="1802067"/>
    <lineage>
        <taxon>Bacteria</taxon>
        <taxon>Candidatus Roizmaniibacteriota</taxon>
    </lineage>
</organism>
<evidence type="ECO:0000313" key="1">
    <source>
        <dbReference type="EMBL" id="OGK52637.1"/>
    </source>
</evidence>
<dbReference type="Proteomes" id="UP000176480">
    <property type="component" value="Unassembled WGS sequence"/>
</dbReference>
<evidence type="ECO:0000313" key="2">
    <source>
        <dbReference type="Proteomes" id="UP000176480"/>
    </source>
</evidence>
<accession>A0A1F7JAJ9</accession>